<feature type="domain" description="FIST" evidence="1">
    <location>
        <begin position="33"/>
        <end position="225"/>
    </location>
</feature>
<dbReference type="InterPro" id="IPR013702">
    <property type="entry name" value="FIST_domain_N"/>
</dbReference>
<organism evidence="3 4">
    <name type="scientific">Aetokthonos hydrillicola Thurmond2011</name>
    <dbReference type="NCBI Taxonomy" id="2712845"/>
    <lineage>
        <taxon>Bacteria</taxon>
        <taxon>Bacillati</taxon>
        <taxon>Cyanobacteriota</taxon>
        <taxon>Cyanophyceae</taxon>
        <taxon>Nostocales</taxon>
        <taxon>Hapalosiphonaceae</taxon>
        <taxon>Aetokthonos</taxon>
    </lineage>
</organism>
<evidence type="ECO:0000313" key="4">
    <source>
        <dbReference type="Proteomes" id="UP000667802"/>
    </source>
</evidence>
<feature type="domain" description="FIST C-domain" evidence="2">
    <location>
        <begin position="226"/>
        <end position="364"/>
    </location>
</feature>
<proteinExistence type="predicted"/>
<dbReference type="PANTHER" id="PTHR40252">
    <property type="entry name" value="BLR0328 PROTEIN"/>
    <property type="match status" value="1"/>
</dbReference>
<dbReference type="RefSeq" id="WP_208350843.1">
    <property type="nucleotide sequence ID" value="NZ_JAALHA020000028.1"/>
</dbReference>
<evidence type="ECO:0000259" key="1">
    <source>
        <dbReference type="SMART" id="SM00897"/>
    </source>
</evidence>
<comment type="caution">
    <text evidence="3">The sequence shown here is derived from an EMBL/GenBank/DDBJ whole genome shotgun (WGS) entry which is preliminary data.</text>
</comment>
<sequence length="385" mass="40957">MLKVVVGHSNDPDSDSAIAEILEQSDQDLAGNSPQAGILMAAMEFDHALMLKQIHLAYPNIDLIGGTSTGEMSSVLQFQQDSATLMLFCSDEIDIRAGIARNLSQDTIAATASAINQARTDKRPRLCLTLSESIGVNGGAVAQGLQQAVGEGVTVFGGMTGDNNQFQFTYQFFRTEVVQDAAPILLFSGDLLVSCAVATGQFPVSKQGVATKTMEQSILEIDGRPAAEFFFDYFGEIFLGGGGAIGGSLAVFEPSGRNFYLRSPSGNDPETGAVHFFGEVPEQSIIQLTRTNESHILSGAEIALKAAKSQYPGTSPAAAFIVSCASRLKIIGVQSAKEYQIVQTILGRDLPNIGFYAFGEISPFSSGETTYFHNETFSAVLMGTK</sequence>
<dbReference type="Pfam" id="PF08495">
    <property type="entry name" value="FIST"/>
    <property type="match status" value="1"/>
</dbReference>
<keyword evidence="4" id="KW-1185">Reference proteome</keyword>
<name>A0AAP5MDP0_9CYAN</name>
<gene>
    <name evidence="3" type="ORF">G7B40_035805</name>
</gene>
<evidence type="ECO:0000313" key="3">
    <source>
        <dbReference type="EMBL" id="MDR9899883.1"/>
    </source>
</evidence>
<dbReference type="SMART" id="SM00897">
    <property type="entry name" value="FIST"/>
    <property type="match status" value="1"/>
</dbReference>
<dbReference type="Pfam" id="PF10442">
    <property type="entry name" value="FIST_C"/>
    <property type="match status" value="1"/>
</dbReference>
<reference evidence="4" key="1">
    <citation type="journal article" date="2021" name="Science">
        <title>Hunting the eagle killer: A cyanobacterial neurotoxin causes vacuolar myelinopathy.</title>
        <authorList>
            <person name="Breinlinger S."/>
            <person name="Phillips T.J."/>
            <person name="Haram B.N."/>
            <person name="Mares J."/>
            <person name="Martinez Yerena J.A."/>
            <person name="Hrouzek P."/>
            <person name="Sobotka R."/>
            <person name="Henderson W.M."/>
            <person name="Schmieder P."/>
            <person name="Williams S.M."/>
            <person name="Lauderdale J.D."/>
            <person name="Wilde H.D."/>
            <person name="Gerrin W."/>
            <person name="Kust A."/>
            <person name="Washington J.W."/>
            <person name="Wagner C."/>
            <person name="Geier B."/>
            <person name="Liebeke M."/>
            <person name="Enke H."/>
            <person name="Niedermeyer T.H.J."/>
            <person name="Wilde S.B."/>
        </authorList>
    </citation>
    <scope>NUCLEOTIDE SEQUENCE [LARGE SCALE GENOMIC DNA]</scope>
    <source>
        <strain evidence="4">Thurmond2011</strain>
    </source>
</reference>
<accession>A0AAP5MDP0</accession>
<dbReference type="AlphaFoldDB" id="A0AAP5MDP0"/>
<evidence type="ECO:0000259" key="2">
    <source>
        <dbReference type="SMART" id="SM01204"/>
    </source>
</evidence>
<dbReference type="SMART" id="SM01204">
    <property type="entry name" value="FIST_C"/>
    <property type="match status" value="1"/>
</dbReference>
<protein>
    <submittedName>
        <fullName evidence="3">FIST C-terminal domain-containing protein</fullName>
    </submittedName>
</protein>
<dbReference type="EMBL" id="JAALHA020000028">
    <property type="protein sequence ID" value="MDR9899883.1"/>
    <property type="molecule type" value="Genomic_DNA"/>
</dbReference>
<dbReference type="InterPro" id="IPR019494">
    <property type="entry name" value="FIST_C"/>
</dbReference>
<dbReference type="Proteomes" id="UP000667802">
    <property type="component" value="Unassembled WGS sequence"/>
</dbReference>
<dbReference type="PANTHER" id="PTHR40252:SF2">
    <property type="entry name" value="BLR0328 PROTEIN"/>
    <property type="match status" value="1"/>
</dbReference>